<feature type="region of interest" description="Disordered" evidence="7">
    <location>
        <begin position="1122"/>
        <end position="1152"/>
    </location>
</feature>
<dbReference type="CDD" id="cd14798">
    <property type="entry name" value="RX-CC_like"/>
    <property type="match status" value="1"/>
</dbReference>
<dbReference type="InParanoid" id="A0A1B6PBR6"/>
<dbReference type="AlphaFoldDB" id="A0A1B6PBR6"/>
<reference evidence="12 13" key="1">
    <citation type="journal article" date="2009" name="Nature">
        <title>The Sorghum bicolor genome and the diversification of grasses.</title>
        <authorList>
            <person name="Paterson A.H."/>
            <person name="Bowers J.E."/>
            <person name="Bruggmann R."/>
            <person name="Dubchak I."/>
            <person name="Grimwood J."/>
            <person name="Gundlach H."/>
            <person name="Haberer G."/>
            <person name="Hellsten U."/>
            <person name="Mitros T."/>
            <person name="Poliakov A."/>
            <person name="Schmutz J."/>
            <person name="Spannagl M."/>
            <person name="Tang H."/>
            <person name="Wang X."/>
            <person name="Wicker T."/>
            <person name="Bharti A.K."/>
            <person name="Chapman J."/>
            <person name="Feltus F.A."/>
            <person name="Gowik U."/>
            <person name="Grigoriev I.V."/>
            <person name="Lyons E."/>
            <person name="Maher C.A."/>
            <person name="Martis M."/>
            <person name="Narechania A."/>
            <person name="Otillar R.P."/>
            <person name="Penning B.W."/>
            <person name="Salamov A.A."/>
            <person name="Wang Y."/>
            <person name="Zhang L."/>
            <person name="Carpita N.C."/>
            <person name="Freeling M."/>
            <person name="Gingle A.R."/>
            <person name="Hash C.T."/>
            <person name="Keller B."/>
            <person name="Klein P."/>
            <person name="Kresovich S."/>
            <person name="McCann M.C."/>
            <person name="Ming R."/>
            <person name="Peterson D.G."/>
            <person name="Mehboob-ur-Rahman"/>
            <person name="Ware D."/>
            <person name="Westhoff P."/>
            <person name="Mayer K.F."/>
            <person name="Messing J."/>
            <person name="Rokhsar D.S."/>
        </authorList>
    </citation>
    <scope>NUCLEOTIDE SEQUENCE [LARGE SCALE GENOMIC DNA]</scope>
    <source>
        <strain evidence="13">cv. BTx623</strain>
    </source>
</reference>
<evidence type="ECO:0000256" key="2">
    <source>
        <dbReference type="ARBA" id="ARBA00022614"/>
    </source>
</evidence>
<dbReference type="Gene3D" id="3.80.10.10">
    <property type="entry name" value="Ribonuclease Inhibitor"/>
    <property type="match status" value="1"/>
</dbReference>
<name>A0A1B6PBR6_SORBI</name>
<dbReference type="InterPro" id="IPR027417">
    <property type="entry name" value="P-loop_NTPase"/>
</dbReference>
<accession>A0A1B6PBR6</accession>
<dbReference type="InterPro" id="IPR042197">
    <property type="entry name" value="Apaf_helical"/>
</dbReference>
<dbReference type="Gramene" id="KXG22895">
    <property type="protein sequence ID" value="KXG22895"/>
    <property type="gene ID" value="SORBI_3008G023300"/>
</dbReference>
<dbReference type="Pfam" id="PF00931">
    <property type="entry name" value="NB-ARC"/>
    <property type="match status" value="1"/>
</dbReference>
<dbReference type="GO" id="GO:0051707">
    <property type="term" value="P:response to other organism"/>
    <property type="evidence" value="ECO:0007669"/>
    <property type="project" value="UniProtKB-ARBA"/>
</dbReference>
<comment type="similarity">
    <text evidence="1">Belongs to the disease resistance NB-LRR family.</text>
</comment>
<keyword evidence="6" id="KW-0175">Coiled coil</keyword>
<reference evidence="13" key="2">
    <citation type="journal article" date="2018" name="Plant J.">
        <title>The Sorghum bicolor reference genome: improved assembly, gene annotations, a transcriptome atlas, and signatures of genome organization.</title>
        <authorList>
            <person name="McCormick R.F."/>
            <person name="Truong S.K."/>
            <person name="Sreedasyam A."/>
            <person name="Jenkins J."/>
            <person name="Shu S."/>
            <person name="Sims D."/>
            <person name="Kennedy M."/>
            <person name="Amirebrahimi M."/>
            <person name="Weers B.D."/>
            <person name="McKinley B."/>
            <person name="Mattison A."/>
            <person name="Morishige D.T."/>
            <person name="Grimwood J."/>
            <person name="Schmutz J."/>
            <person name="Mullet J.E."/>
        </authorList>
    </citation>
    <scope>NUCLEOTIDE SEQUENCE [LARGE SCALE GENOMIC DNA]</scope>
    <source>
        <strain evidence="13">cv. BTx623</strain>
    </source>
</reference>
<feature type="domain" description="Disease resistance protein winged helix" evidence="10">
    <location>
        <begin position="536"/>
        <end position="602"/>
    </location>
</feature>
<dbReference type="FunFam" id="3.40.50.300:FF:001091">
    <property type="entry name" value="Probable disease resistance protein At1g61300"/>
    <property type="match status" value="1"/>
</dbReference>
<dbReference type="PANTHER" id="PTHR23155:SF1181">
    <property type="entry name" value="OS08G0170200 PROTEIN"/>
    <property type="match status" value="1"/>
</dbReference>
<dbReference type="GO" id="GO:0006952">
    <property type="term" value="P:defense response"/>
    <property type="evidence" value="ECO:0007669"/>
    <property type="project" value="UniProtKB-KW"/>
</dbReference>
<keyword evidence="3" id="KW-0677">Repeat</keyword>
<dbReference type="InterPro" id="IPR055414">
    <property type="entry name" value="LRR_R13L4/SHOC2-like"/>
</dbReference>
<dbReference type="Gene3D" id="1.10.8.430">
    <property type="entry name" value="Helical domain of apoptotic protease-activating factors"/>
    <property type="match status" value="1"/>
</dbReference>
<dbReference type="Gene3D" id="3.40.50.300">
    <property type="entry name" value="P-loop containing nucleotide triphosphate hydrolases"/>
    <property type="match status" value="1"/>
</dbReference>
<dbReference type="OMA" id="TQLMCLI"/>
<keyword evidence="13" id="KW-1185">Reference proteome</keyword>
<keyword evidence="5" id="KW-0611">Plant defense</keyword>
<proteinExistence type="inferred from homology"/>
<feature type="compositionally biased region" description="Acidic residues" evidence="7">
    <location>
        <begin position="1140"/>
        <end position="1149"/>
    </location>
</feature>
<dbReference type="Gene3D" id="1.20.5.4130">
    <property type="match status" value="1"/>
</dbReference>
<evidence type="ECO:0008006" key="14">
    <source>
        <dbReference type="Google" id="ProtNLM"/>
    </source>
</evidence>
<evidence type="ECO:0000259" key="8">
    <source>
        <dbReference type="Pfam" id="PF00931"/>
    </source>
</evidence>
<dbReference type="InterPro" id="IPR038005">
    <property type="entry name" value="RX-like_CC"/>
</dbReference>
<feature type="domain" description="Disease resistance N-terminal" evidence="9">
    <location>
        <begin position="110"/>
        <end position="194"/>
    </location>
</feature>
<dbReference type="InterPro" id="IPR041118">
    <property type="entry name" value="Rx_N"/>
</dbReference>
<feature type="domain" description="Disease resistance R13L4/SHOC-2-like LRR" evidence="11">
    <location>
        <begin position="664"/>
        <end position="1032"/>
    </location>
</feature>
<protein>
    <recommendedName>
        <fullName evidence="14">AAA+ ATPase domain-containing protein</fullName>
    </recommendedName>
</protein>
<dbReference type="InterPro" id="IPR044974">
    <property type="entry name" value="Disease_R_plants"/>
</dbReference>
<evidence type="ECO:0000313" key="13">
    <source>
        <dbReference type="Proteomes" id="UP000000768"/>
    </source>
</evidence>
<dbReference type="PANTHER" id="PTHR23155">
    <property type="entry name" value="DISEASE RESISTANCE PROTEIN RP"/>
    <property type="match status" value="1"/>
</dbReference>
<dbReference type="PRINTS" id="PR00364">
    <property type="entry name" value="DISEASERSIST"/>
</dbReference>
<dbReference type="SUPFAM" id="SSF52540">
    <property type="entry name" value="P-loop containing nucleoside triphosphate hydrolases"/>
    <property type="match status" value="1"/>
</dbReference>
<evidence type="ECO:0000256" key="1">
    <source>
        <dbReference type="ARBA" id="ARBA00008894"/>
    </source>
</evidence>
<evidence type="ECO:0000313" key="12">
    <source>
        <dbReference type="EMBL" id="KXG22895.2"/>
    </source>
</evidence>
<keyword evidence="4" id="KW-0547">Nucleotide-binding</keyword>
<dbReference type="eggNOG" id="KOG4658">
    <property type="taxonomic scope" value="Eukaryota"/>
</dbReference>
<dbReference type="EMBL" id="CM000767">
    <property type="protein sequence ID" value="KXG22895.2"/>
    <property type="molecule type" value="Genomic_DNA"/>
</dbReference>
<evidence type="ECO:0000256" key="4">
    <source>
        <dbReference type="ARBA" id="ARBA00022741"/>
    </source>
</evidence>
<dbReference type="Gene3D" id="1.10.10.10">
    <property type="entry name" value="Winged helix-like DNA-binding domain superfamily/Winged helix DNA-binding domain"/>
    <property type="match status" value="1"/>
</dbReference>
<dbReference type="InterPro" id="IPR002182">
    <property type="entry name" value="NB-ARC"/>
</dbReference>
<dbReference type="InterPro" id="IPR032675">
    <property type="entry name" value="LRR_dom_sf"/>
</dbReference>
<evidence type="ECO:0000256" key="6">
    <source>
        <dbReference type="ARBA" id="ARBA00023054"/>
    </source>
</evidence>
<gene>
    <name evidence="12" type="ORF">SORBI_3008G023300</name>
</gene>
<organism evidence="12 13">
    <name type="scientific">Sorghum bicolor</name>
    <name type="common">Sorghum</name>
    <name type="synonym">Sorghum vulgare</name>
    <dbReference type="NCBI Taxonomy" id="4558"/>
    <lineage>
        <taxon>Eukaryota</taxon>
        <taxon>Viridiplantae</taxon>
        <taxon>Streptophyta</taxon>
        <taxon>Embryophyta</taxon>
        <taxon>Tracheophyta</taxon>
        <taxon>Spermatophyta</taxon>
        <taxon>Magnoliopsida</taxon>
        <taxon>Liliopsida</taxon>
        <taxon>Poales</taxon>
        <taxon>Poaceae</taxon>
        <taxon>PACMAD clade</taxon>
        <taxon>Panicoideae</taxon>
        <taxon>Andropogonodae</taxon>
        <taxon>Andropogoneae</taxon>
        <taxon>Sorghinae</taxon>
        <taxon>Sorghum</taxon>
    </lineage>
</organism>
<keyword evidence="2" id="KW-0433">Leucine-rich repeat</keyword>
<sequence length="1160" mass="131381">MRRQTFHTTTETNAVPVLLLLYVFATAMPAGVTLNMKIEMCLAEVVAMCVKTFEFMDQILVTCLSSLTICCYAPNEHLPSKQEKQRVRESVCEHSTERVELSMELALGAMAGLAPKLGDLLMQEYVVQKGLKPDIVSLSRELVTMKAGLEDLSKVPPEQLTEVEKLWARHIRELSYDMEDAVDDFVLRVAGGECAADANVFKKILGKAAAAVKKVKHRRQISDKVKDIKKLSNELAGLRAKYTVRGAGADLAMSTGIDPRVLNLYKKESDLVGIEESRNKVIKMLSIGTKDDAYTHASELNLKIVSIVGVGGLGKTTLAKTVHDMLKNQFGCSAFISVGRTPSLTRTFEKMLVELDKNYKQVDMARWDIERFGNELHEFLQDKRYFIVVDDIWDVESWEAIRYALKDNNCGSRIIITTRNLEVATKAGEVYRLKHLSDGNSRILFYKRIQSQEGESLDGVSGELSSKIIDKCDGIPLAIIAIASLLVERPYEDWSIVYDSIGFGNGDNTTKILSYSYYDLPSYLKPCLLHLSILTEDSIRDRKSVIWMWIGEGFVHPGKKEGSQFEVGERYFNELVNRSLIQPMDNDFTQCFCIHDIVFDLIRKLSGIENFVTILDSSDQHASLDSLRNRKKTGMTHTDNKVRRLVVRNHHVQCFPEDTMPEVLRSFNIEDSKIEIMDQLHRFRVCRVLHLQGCYVPISLKHIGRLLHLKYLGISYIAVNELPMELGHLKSLQALVLVDIGLDELPPAVCSLTQLMCLIAEGFKRFPADRMGNLTSLEELRLETVAGRSTTEDLVVGLGKLTRLRMVKITFSEKLDESLQKALVRSLCNLRELQELVLASTGLSQQGATMWEGWEPPMQLRRLLIYGIRFSRLPGWINRSRLPRLCFLFLGVYTIEVQDLDNLASLLELSYLDLGGYSWPPGYTVGTDGFRNLRFCKVGTALKFHMGAMPRLEELQFKVYAGYWSWVEDGVPLEQFPTKEVIEDLDLGLDNLLSLEKVIVQVDCSGATAAEVQEVEAMVTRAVENHPNRPTIKMDRECEGNILSDERRVALLQQHIERHLGVLEWKDAPDAQFISYLRKYRHLQKAVNFIDCAGARMCEVEKVEAAFRRAAELHPNHPTIQLIRTNTDEMVSSSDRPDTELDDDHDDSPDNLLCKLQLRN</sequence>
<dbReference type="Pfam" id="PF23598">
    <property type="entry name" value="LRR_14"/>
    <property type="match status" value="1"/>
</dbReference>
<dbReference type="InterPro" id="IPR036388">
    <property type="entry name" value="WH-like_DNA-bd_sf"/>
</dbReference>
<evidence type="ECO:0000259" key="9">
    <source>
        <dbReference type="Pfam" id="PF18052"/>
    </source>
</evidence>
<dbReference type="InterPro" id="IPR058922">
    <property type="entry name" value="WHD_DRP"/>
</dbReference>
<evidence type="ECO:0000256" key="5">
    <source>
        <dbReference type="ARBA" id="ARBA00022821"/>
    </source>
</evidence>
<evidence type="ECO:0000259" key="11">
    <source>
        <dbReference type="Pfam" id="PF23598"/>
    </source>
</evidence>
<feature type="compositionally biased region" description="Polar residues" evidence="7">
    <location>
        <begin position="1122"/>
        <end position="1134"/>
    </location>
</feature>
<dbReference type="Proteomes" id="UP000000768">
    <property type="component" value="Chromosome 8"/>
</dbReference>
<dbReference type="Pfam" id="PF23559">
    <property type="entry name" value="WHD_DRP"/>
    <property type="match status" value="1"/>
</dbReference>
<feature type="domain" description="NB-ARC" evidence="8">
    <location>
        <begin position="300"/>
        <end position="446"/>
    </location>
</feature>
<dbReference type="SUPFAM" id="SSF52058">
    <property type="entry name" value="L domain-like"/>
    <property type="match status" value="1"/>
</dbReference>
<dbReference type="Pfam" id="PF18052">
    <property type="entry name" value="Rx_N"/>
    <property type="match status" value="1"/>
</dbReference>
<evidence type="ECO:0000256" key="3">
    <source>
        <dbReference type="ARBA" id="ARBA00022737"/>
    </source>
</evidence>
<dbReference type="GO" id="GO:0043531">
    <property type="term" value="F:ADP binding"/>
    <property type="evidence" value="ECO:0007669"/>
    <property type="project" value="InterPro"/>
</dbReference>
<evidence type="ECO:0000256" key="7">
    <source>
        <dbReference type="SAM" id="MobiDB-lite"/>
    </source>
</evidence>
<evidence type="ECO:0000259" key="10">
    <source>
        <dbReference type="Pfam" id="PF23559"/>
    </source>
</evidence>
<dbReference type="STRING" id="4558.A0A1B6PBR6"/>